<accession>A0ABS4KAJ0</accession>
<reference evidence="1 2" key="1">
    <citation type="submission" date="2021-03" db="EMBL/GenBank/DDBJ databases">
        <title>Genomic Encyclopedia of Type Strains, Phase IV (KMG-IV): sequencing the most valuable type-strain genomes for metagenomic binning, comparative biology and taxonomic classification.</title>
        <authorList>
            <person name="Goeker M."/>
        </authorList>
    </citation>
    <scope>NUCLEOTIDE SEQUENCE [LARGE SCALE GENOMIC DNA]</scope>
    <source>
        <strain evidence="1 2">DSM 28650</strain>
    </source>
</reference>
<dbReference type="RefSeq" id="WP_021283855.1">
    <property type="nucleotide sequence ID" value="NZ_JAGGLL010000053.1"/>
</dbReference>
<gene>
    <name evidence="1" type="ORF">J2Z44_004051</name>
</gene>
<sequence length="380" mass="44330">MELKSKLIIVEGLPGSGKSTIAQFIAHQLQANHVKAQWYYEVGLYHPLEFCSVACIDKYKNEEILNKYSDFRTILENEMEEKYGMYFYKYIELERRYKEILPKELLGELESYDVENSNVDTYMELKAQMWREYSSNIKISEEITIIESSLLQGPIVTMLLSNKPKEEIKRYINNLLAFVKESNPTLIYLYQEDVEKAIKKIFDFRGADFTDYIINMVCESDYGKSRGLSGIEGALEFFKEYRSIGDELFTEFNIAKIPIENSKGIWDSYRREIIKSLSLNFYDKKVLPVTTLEKYVGSYYNKEIQREIHIKLEDERLFFYTNLTYKEELIPIHNNSFHIEASTLDVVFISDEIGGVTKFVISGKDTAASYGNVGMVFGRI</sequence>
<proteinExistence type="predicted"/>
<protein>
    <submittedName>
        <fullName evidence="1">Uncharacterized protein</fullName>
    </submittedName>
</protein>
<evidence type="ECO:0000313" key="2">
    <source>
        <dbReference type="Proteomes" id="UP001519308"/>
    </source>
</evidence>
<name>A0ABS4KAJ0_9CLOT</name>
<dbReference type="Gene3D" id="3.40.50.300">
    <property type="entry name" value="P-loop containing nucleotide triphosphate hydrolases"/>
    <property type="match status" value="1"/>
</dbReference>
<dbReference type="EMBL" id="JAGGLL010000053">
    <property type="protein sequence ID" value="MBP2024196.1"/>
    <property type="molecule type" value="Genomic_DNA"/>
</dbReference>
<dbReference type="SUPFAM" id="SSF52540">
    <property type="entry name" value="P-loop containing nucleoside triphosphate hydrolases"/>
    <property type="match status" value="2"/>
</dbReference>
<evidence type="ECO:0000313" key="1">
    <source>
        <dbReference type="EMBL" id="MBP2024196.1"/>
    </source>
</evidence>
<dbReference type="InterPro" id="IPR027417">
    <property type="entry name" value="P-loop_NTPase"/>
</dbReference>
<organism evidence="1 2">
    <name type="scientific">Clostridium punense</name>
    <dbReference type="NCBI Taxonomy" id="1054297"/>
    <lineage>
        <taxon>Bacteria</taxon>
        <taxon>Bacillati</taxon>
        <taxon>Bacillota</taxon>
        <taxon>Clostridia</taxon>
        <taxon>Eubacteriales</taxon>
        <taxon>Clostridiaceae</taxon>
        <taxon>Clostridium</taxon>
    </lineage>
</organism>
<comment type="caution">
    <text evidence="1">The sequence shown here is derived from an EMBL/GenBank/DDBJ whole genome shotgun (WGS) entry which is preliminary data.</text>
</comment>
<dbReference type="Proteomes" id="UP001519308">
    <property type="component" value="Unassembled WGS sequence"/>
</dbReference>
<keyword evidence="2" id="KW-1185">Reference proteome</keyword>